<dbReference type="AlphaFoldDB" id="A0A0H5CY72"/>
<sequence>MTQVEQYKGKLGFETRRPDALSTGSAAAVDTLEEYGHSVRHFQSRSPNLIVLECDHYRIDLRYRRHPIKQTEVQDADNRAHETPLRSSLGVTFVPLYPDHCDEELSEMLLAVTLERLVEELEATTVHWLDVPFAMSADTFLGAFEGDEDAALDTMVGQQAAPIAAPLTAKPQMAEAEETAHAPLPADILITDVVAKQAPIMQIAEPAAEPGGVVDHPDSAIPDDILAAVAAEIAPTRPKLSQGLSEGLQGQDADRIWAEVDARLDQAEDAAADAHEQTVTEFAAEIAGCALKDADHAALSRPKGRACFQPIEQTAEQLSQHCEEILQDLPQDASESPNAQTRDARARARARTKALLDHASAQRRGIAGWLDRLSGLSARMMATPTFVLRNEASSGTLRSAFIILCGATALLALQSSAAIAF</sequence>
<dbReference type="EMBL" id="CVRL01000006">
    <property type="protein sequence ID" value="CRL09821.1"/>
    <property type="molecule type" value="Genomic_DNA"/>
</dbReference>
<evidence type="ECO:0000313" key="1">
    <source>
        <dbReference type="EMBL" id="CRL09821.1"/>
    </source>
</evidence>
<gene>
    <name evidence="1" type="ORF">NIT7321_00655</name>
</gene>
<proteinExistence type="predicted"/>
<protein>
    <submittedName>
        <fullName evidence="1">Uncharacterized protein</fullName>
    </submittedName>
</protein>
<evidence type="ECO:0000313" key="2">
    <source>
        <dbReference type="Proteomes" id="UP000043764"/>
    </source>
</evidence>
<organism evidence="1 2">
    <name type="scientific">Phaeobacter italicus</name>
    <dbReference type="NCBI Taxonomy" id="481446"/>
    <lineage>
        <taxon>Bacteria</taxon>
        <taxon>Pseudomonadati</taxon>
        <taxon>Pseudomonadota</taxon>
        <taxon>Alphaproteobacteria</taxon>
        <taxon>Rhodobacterales</taxon>
        <taxon>Roseobacteraceae</taxon>
        <taxon>Phaeobacter</taxon>
    </lineage>
</organism>
<reference evidence="2" key="1">
    <citation type="submission" date="2015-05" db="EMBL/GenBank/DDBJ databases">
        <authorList>
            <person name="Rodrigo-Torres Lidia"/>
            <person name="Arahal R.David."/>
        </authorList>
    </citation>
    <scope>NUCLEOTIDE SEQUENCE [LARGE SCALE GENOMIC DNA]</scope>
    <source>
        <strain evidence="2">CECT 7321</strain>
    </source>
</reference>
<dbReference type="Proteomes" id="UP000043764">
    <property type="component" value="Unassembled WGS sequence"/>
</dbReference>
<keyword evidence="2" id="KW-1185">Reference proteome</keyword>
<name>A0A0H5CY72_9RHOB</name>
<dbReference type="RefSeq" id="WP_050672572.1">
    <property type="nucleotide sequence ID" value="NZ_CVRL01000006.1"/>
</dbReference>
<accession>A0A0H5CY72</accession>